<dbReference type="HOGENOM" id="CLU_1406382_0_0_9"/>
<proteinExistence type="predicted"/>
<feature type="compositionally biased region" description="Low complexity" evidence="1">
    <location>
        <begin position="42"/>
        <end position="54"/>
    </location>
</feature>
<accession>V6MAU4</accession>
<keyword evidence="3" id="KW-1185">Reference proteome</keyword>
<feature type="compositionally biased region" description="Polar residues" evidence="1">
    <location>
        <begin position="21"/>
        <end position="31"/>
    </location>
</feature>
<sequence>MKRSLFILAILTLLAGCSDQPPESSVTSTEVKTVEPSPPAVAPEAPTETPATSEFSVKSIAGKSEADVTAMFRVPYATETGEWTLLSTEEKTPFVRNDYETPVGAVSVMFIEGIAARIEVKPTTALKYPDDAIKAMQAVGLAVEDGKAPERENPLYLDYGSLGGLYNVRVVKDQEGNPENIGYVKIVTDDRYK</sequence>
<evidence type="ECO:0000313" key="3">
    <source>
        <dbReference type="Proteomes" id="UP000017973"/>
    </source>
</evidence>
<evidence type="ECO:0008006" key="4">
    <source>
        <dbReference type="Google" id="ProtNLM"/>
    </source>
</evidence>
<dbReference type="Proteomes" id="UP000017973">
    <property type="component" value="Unassembled WGS sequence"/>
</dbReference>
<dbReference type="OrthoDB" id="9974369at2"/>
<dbReference type="PATRIC" id="fig|1408254.3.peg.1362"/>
<dbReference type="RefSeq" id="WP_023555393.1">
    <property type="nucleotide sequence ID" value="NZ_KI629787.1"/>
</dbReference>
<evidence type="ECO:0000256" key="1">
    <source>
        <dbReference type="SAM" id="MobiDB-lite"/>
    </source>
</evidence>
<organism evidence="2 3">
    <name type="scientific">Brevibacillus panacihumi W25</name>
    <dbReference type="NCBI Taxonomy" id="1408254"/>
    <lineage>
        <taxon>Bacteria</taxon>
        <taxon>Bacillati</taxon>
        <taxon>Bacillota</taxon>
        <taxon>Bacilli</taxon>
        <taxon>Bacillales</taxon>
        <taxon>Paenibacillaceae</taxon>
        <taxon>Brevibacillus</taxon>
    </lineage>
</organism>
<gene>
    <name evidence="2" type="ORF">T458_06845</name>
</gene>
<dbReference type="PROSITE" id="PS51257">
    <property type="entry name" value="PROKAR_LIPOPROTEIN"/>
    <property type="match status" value="1"/>
</dbReference>
<name>V6MAU4_9BACL</name>
<protein>
    <recommendedName>
        <fullName evidence="4">Lipoprotein</fullName>
    </recommendedName>
</protein>
<dbReference type="EMBL" id="AYJU01000003">
    <property type="protein sequence ID" value="EST55676.1"/>
    <property type="molecule type" value="Genomic_DNA"/>
</dbReference>
<feature type="region of interest" description="Disordered" evidence="1">
    <location>
        <begin position="19"/>
        <end position="55"/>
    </location>
</feature>
<comment type="caution">
    <text evidence="2">The sequence shown here is derived from an EMBL/GenBank/DDBJ whole genome shotgun (WGS) entry which is preliminary data.</text>
</comment>
<dbReference type="AlphaFoldDB" id="V6MAU4"/>
<evidence type="ECO:0000313" key="2">
    <source>
        <dbReference type="EMBL" id="EST55676.1"/>
    </source>
</evidence>
<reference evidence="2 3" key="1">
    <citation type="journal article" date="2014" name="Genome Announc.">
        <title>Draft Genome Sequence of Brevibacillus panacihumi Strain W25, a Halotolerant Hydrocarbon-Degrading Bacterium.</title>
        <authorList>
            <person name="Wang X."/>
            <person name="Jin D."/>
            <person name="Zhou L."/>
            <person name="Wu L."/>
            <person name="An W."/>
            <person name="Chen Y."/>
            <person name="Zhao L."/>
        </authorList>
    </citation>
    <scope>NUCLEOTIDE SEQUENCE [LARGE SCALE GENOMIC DNA]</scope>
    <source>
        <strain evidence="2 3">W25</strain>
    </source>
</reference>